<dbReference type="SUPFAM" id="SSF54736">
    <property type="entry name" value="ClpS-like"/>
    <property type="match status" value="1"/>
</dbReference>
<evidence type="ECO:0000313" key="4">
    <source>
        <dbReference type="Proteomes" id="UP000594749"/>
    </source>
</evidence>
<comment type="function">
    <text evidence="1">Involved in the modulation of the specificity of the ClpAP-mediated ATP-dependent protein degradation.</text>
</comment>
<reference evidence="3 4" key="1">
    <citation type="submission" date="2020-10" db="EMBL/GenBank/DDBJ databases">
        <title>Campylobacter and Helicobacter PacBio genomes.</title>
        <authorList>
            <person name="Lane C."/>
        </authorList>
    </citation>
    <scope>NUCLEOTIDE SEQUENCE [LARGE SCALE GENOMIC DNA]</scope>
    <source>
        <strain evidence="3 4">2016D-0077</strain>
    </source>
</reference>
<dbReference type="PANTHER" id="PTHR33473:SF19">
    <property type="entry name" value="ATP-DEPENDENT CLP PROTEASE ADAPTER PROTEIN CLPS"/>
    <property type="match status" value="1"/>
</dbReference>
<dbReference type="HAMAP" id="MF_00302">
    <property type="entry name" value="ClpS"/>
    <property type="match status" value="1"/>
</dbReference>
<proteinExistence type="inferred from homology"/>
<name>A0A7M1LFI1_9BACT</name>
<keyword evidence="4" id="KW-1185">Reference proteome</keyword>
<dbReference type="InterPro" id="IPR022935">
    <property type="entry name" value="ClpS"/>
</dbReference>
<dbReference type="GO" id="GO:0030163">
    <property type="term" value="P:protein catabolic process"/>
    <property type="evidence" value="ECO:0007669"/>
    <property type="project" value="InterPro"/>
</dbReference>
<dbReference type="Proteomes" id="UP000594749">
    <property type="component" value="Chromosome"/>
</dbReference>
<dbReference type="Pfam" id="PF02617">
    <property type="entry name" value="ClpS"/>
    <property type="match status" value="1"/>
</dbReference>
<comment type="similarity">
    <text evidence="1">Belongs to the ClpS family.</text>
</comment>
<feature type="domain" description="Adaptor protein ClpS core" evidence="2">
    <location>
        <begin position="15"/>
        <end position="92"/>
    </location>
</feature>
<dbReference type="PANTHER" id="PTHR33473">
    <property type="entry name" value="ATP-DEPENDENT CLP PROTEASE ADAPTER PROTEIN CLPS1, CHLOROPLASTIC"/>
    <property type="match status" value="1"/>
</dbReference>
<evidence type="ECO:0000313" key="3">
    <source>
        <dbReference type="EMBL" id="QOQ86834.1"/>
    </source>
</evidence>
<keyword evidence="3" id="KW-0378">Hydrolase</keyword>
<dbReference type="RefSeq" id="WP_025803803.1">
    <property type="nucleotide sequence ID" value="NZ_CP053842.1"/>
</dbReference>
<dbReference type="InterPro" id="IPR014719">
    <property type="entry name" value="Ribosomal_bL12_C/ClpS-like"/>
</dbReference>
<dbReference type="EMBL" id="CP063078">
    <property type="protein sequence ID" value="QOQ86834.1"/>
    <property type="molecule type" value="Genomic_DNA"/>
</dbReference>
<dbReference type="InterPro" id="IPR003769">
    <property type="entry name" value="ClpS_core"/>
</dbReference>
<dbReference type="GO" id="GO:0006508">
    <property type="term" value="P:proteolysis"/>
    <property type="evidence" value="ECO:0007669"/>
    <property type="project" value="UniProtKB-UniRule"/>
</dbReference>
<keyword evidence="3" id="KW-0645">Protease</keyword>
<sequence length="96" mass="10641">MPQSEALTKTKPFVPKLYNVILHNDDVTTMDFVVDVIVTIFNKNFDDAVALMLKIHESGLAICGVYEKEIAKSKQQSVLKAAKVAGFPLKCSIELE</sequence>
<protein>
    <recommendedName>
        <fullName evidence="1">ATP-dependent Clp protease adapter protein ClpS</fullName>
    </recommendedName>
</protein>
<comment type="subunit">
    <text evidence="1">Binds to the N-terminal domain of the chaperone ClpA.</text>
</comment>
<dbReference type="OrthoDB" id="9796121at2"/>
<dbReference type="AlphaFoldDB" id="A0A7M1LFI1"/>
<organism evidence="3 4">
    <name type="scientific">Campylobacter corcagiensis</name>
    <dbReference type="NCBI Taxonomy" id="1448857"/>
    <lineage>
        <taxon>Bacteria</taxon>
        <taxon>Pseudomonadati</taxon>
        <taxon>Campylobacterota</taxon>
        <taxon>Epsilonproteobacteria</taxon>
        <taxon>Campylobacterales</taxon>
        <taxon>Campylobacteraceae</taxon>
        <taxon>Campylobacter</taxon>
    </lineage>
</organism>
<evidence type="ECO:0000259" key="2">
    <source>
        <dbReference type="Pfam" id="PF02617"/>
    </source>
</evidence>
<dbReference type="GO" id="GO:0008233">
    <property type="term" value="F:peptidase activity"/>
    <property type="evidence" value="ECO:0007669"/>
    <property type="project" value="UniProtKB-KW"/>
</dbReference>
<gene>
    <name evidence="1" type="primary">clpS</name>
    <name evidence="3" type="ORF">IMC76_06350</name>
</gene>
<accession>A0A7M1LFI1</accession>
<dbReference type="Gene3D" id="3.30.1390.10">
    <property type="match status" value="1"/>
</dbReference>
<evidence type="ECO:0000256" key="1">
    <source>
        <dbReference type="HAMAP-Rule" id="MF_00302"/>
    </source>
</evidence>